<proteinExistence type="predicted"/>
<evidence type="ECO:0000313" key="1">
    <source>
        <dbReference type="EMBL" id="MBY9075805.1"/>
    </source>
</evidence>
<evidence type="ECO:0000313" key="2">
    <source>
        <dbReference type="Proteomes" id="UP000754710"/>
    </source>
</evidence>
<sequence>MRALTGVVAGIAGVGFYLYGPAVTPALHAAAVAECNDITGGSYRHVRLDWVAGVTPYWQCSWSNDPGRAAVDMGWWVTPTL</sequence>
<accession>A0ABS7RPF6</accession>
<reference evidence="1 2" key="1">
    <citation type="submission" date="2021-08" db="EMBL/GenBank/DDBJ databases">
        <title>Nocardioides bacterium WL0053 sp. nov., isolated from the sediment.</title>
        <authorList>
            <person name="Wang L."/>
            <person name="Zhang D."/>
            <person name="Zhang A."/>
        </authorList>
    </citation>
    <scope>NUCLEOTIDE SEQUENCE [LARGE SCALE GENOMIC DNA]</scope>
    <source>
        <strain evidence="1 2">WL0053</strain>
    </source>
</reference>
<comment type="caution">
    <text evidence="1">The sequence shown here is derived from an EMBL/GenBank/DDBJ whole genome shotgun (WGS) entry which is preliminary data.</text>
</comment>
<keyword evidence="2" id="KW-1185">Reference proteome</keyword>
<organism evidence="1 2">
    <name type="scientific">Nocardioides jiangsuensis</name>
    <dbReference type="NCBI Taxonomy" id="2866161"/>
    <lineage>
        <taxon>Bacteria</taxon>
        <taxon>Bacillati</taxon>
        <taxon>Actinomycetota</taxon>
        <taxon>Actinomycetes</taxon>
        <taxon>Propionibacteriales</taxon>
        <taxon>Nocardioidaceae</taxon>
        <taxon>Nocardioides</taxon>
    </lineage>
</organism>
<evidence type="ECO:0008006" key="3">
    <source>
        <dbReference type="Google" id="ProtNLM"/>
    </source>
</evidence>
<gene>
    <name evidence="1" type="ORF">K1X13_13315</name>
</gene>
<name>A0ABS7RPF6_9ACTN</name>
<dbReference type="Proteomes" id="UP000754710">
    <property type="component" value="Unassembled WGS sequence"/>
</dbReference>
<dbReference type="EMBL" id="JAIEZQ010000002">
    <property type="protein sequence ID" value="MBY9075805.1"/>
    <property type="molecule type" value="Genomic_DNA"/>
</dbReference>
<dbReference type="RefSeq" id="WP_221025508.1">
    <property type="nucleotide sequence ID" value="NZ_JAIEZQ010000002.1"/>
</dbReference>
<protein>
    <recommendedName>
        <fullName evidence="3">Secreted protein</fullName>
    </recommendedName>
</protein>